<dbReference type="EMBL" id="CP043494">
    <property type="protein sequence ID" value="WNG43471.1"/>
    <property type="molecule type" value="Genomic_DNA"/>
</dbReference>
<reference evidence="2 3" key="1">
    <citation type="submission" date="2019-08" db="EMBL/GenBank/DDBJ databases">
        <title>Archangium and Cystobacter genomes.</title>
        <authorList>
            <person name="Chen I.-C.K."/>
            <person name="Wielgoss S."/>
        </authorList>
    </citation>
    <scope>NUCLEOTIDE SEQUENCE [LARGE SCALE GENOMIC DNA]</scope>
    <source>
        <strain evidence="2 3">Cbm 6</strain>
    </source>
</reference>
<evidence type="ECO:0000259" key="1">
    <source>
        <dbReference type="Pfam" id="PF07791"/>
    </source>
</evidence>
<name>A0ABY9WI64_9BACT</name>
<dbReference type="Pfam" id="PF07791">
    <property type="entry name" value="Imm11"/>
    <property type="match status" value="1"/>
</dbReference>
<keyword evidence="3" id="KW-1185">Reference proteome</keyword>
<sequence length="187" mass="21734">MKYYELYDDVYIPGRWHLKMPVDGRGVWIDTWRFNEGRVLDIEGLIRFPLKLAGVALDFTLCSMGVPVVHRRVVSLFERLGIQKEVQFIAVEVEGQTEPWFILNTLYVIRCIDDAKCEEVFYWLPEDNRPDKLGGYRNVRGLKVDPAKIGKANIFRPWGWKVVLIVSERVKQAMEEEGITGAKFIEV</sequence>
<accession>A0ABY9WI64</accession>
<feature type="domain" description="Immunity MXAN-0049 protein" evidence="1">
    <location>
        <begin position="54"/>
        <end position="187"/>
    </location>
</feature>
<dbReference type="Proteomes" id="UP001611383">
    <property type="component" value="Chromosome"/>
</dbReference>
<dbReference type="RefSeq" id="WP_395814476.1">
    <property type="nucleotide sequence ID" value="NZ_CP043494.1"/>
</dbReference>
<proteinExistence type="predicted"/>
<dbReference type="InterPro" id="IPR012433">
    <property type="entry name" value="Imm11"/>
</dbReference>
<gene>
    <name evidence="2" type="ORF">F0U60_04690</name>
</gene>
<evidence type="ECO:0000313" key="3">
    <source>
        <dbReference type="Proteomes" id="UP001611383"/>
    </source>
</evidence>
<organism evidence="2 3">
    <name type="scientific">Archangium minus</name>
    <dbReference type="NCBI Taxonomy" id="83450"/>
    <lineage>
        <taxon>Bacteria</taxon>
        <taxon>Pseudomonadati</taxon>
        <taxon>Myxococcota</taxon>
        <taxon>Myxococcia</taxon>
        <taxon>Myxococcales</taxon>
        <taxon>Cystobacterineae</taxon>
        <taxon>Archangiaceae</taxon>
        <taxon>Archangium</taxon>
    </lineage>
</organism>
<evidence type="ECO:0000313" key="2">
    <source>
        <dbReference type="EMBL" id="WNG43471.1"/>
    </source>
</evidence>
<protein>
    <recommendedName>
        <fullName evidence="1">Immunity MXAN-0049 protein domain-containing protein</fullName>
    </recommendedName>
</protein>